<dbReference type="InterPro" id="IPR001837">
    <property type="entry name" value="Adenylate_cyclase-assoc_CAP"/>
</dbReference>
<evidence type="ECO:0000256" key="4">
    <source>
        <dbReference type="RuleBase" id="RU000647"/>
    </source>
</evidence>
<dbReference type="InterPro" id="IPR036223">
    <property type="entry name" value="CAP_C_sf"/>
</dbReference>
<dbReference type="SUPFAM" id="SSF69340">
    <property type="entry name" value="C-terminal domain of adenylylcyclase associated protein"/>
    <property type="match status" value="1"/>
</dbReference>
<sequence>MDDKIVPTVSRAELTSIITRLEAATSRLEDIASSTIAEPQGVNGAAPSPAPTGPLPPPPVAGAPAASKSVQEDIPEFVEDFDLFIQGPVKKFVALSDAIGGPISEQAAGVLRAFMGQRKFLLITAKAKKPAMDSPMFMELLKPLQEAISDVNEVRDKNRSKKEIWHHLSAVSESISVIAWVTLESKPAKMIEDCLPSAEYWGNRVLKEFKESDPKQVEWIQAYYQIFKILKEYIVETFPHGVPWNPKGQPLEEVVKGFEQPSKGAPPPPPPGPPPPPARFDEPAKPAPAPEVGGLDAVFSELNKGEAVTKGLRKVNPDQMTHKNPSLRAGASVPTRSDSSASLTSRAKSPAAPSKKPKPEGMRTKKPPVKRLEGNKWIIENYDNEPNPIEIHAEISHSILVSRCTKTTIMVKGKANAISIDNCPRLSLIIESLVSSIDVIKASNFGLQVTGTLPTIMMDQVDGAQIYLGKESMKTEVFSSKCSSINLLLLEDDDEDYKEVALPEQIRSYIGDDGKVASEIVEHAG</sequence>
<dbReference type="FunFam" id="2.160.20.70:FF:000008">
    <property type="entry name" value="Adenylyl cyclase-associated protein"/>
    <property type="match status" value="1"/>
</dbReference>
<dbReference type="Pfam" id="PF21938">
    <property type="entry name" value="CAP_N"/>
    <property type="match status" value="1"/>
</dbReference>
<proteinExistence type="inferred from homology"/>
<organism evidence="7 8">
    <name type="scientific">Hymenoscyphus albidus</name>
    <dbReference type="NCBI Taxonomy" id="595503"/>
    <lineage>
        <taxon>Eukaryota</taxon>
        <taxon>Fungi</taxon>
        <taxon>Dikarya</taxon>
        <taxon>Ascomycota</taxon>
        <taxon>Pezizomycotina</taxon>
        <taxon>Leotiomycetes</taxon>
        <taxon>Helotiales</taxon>
        <taxon>Helotiaceae</taxon>
        <taxon>Hymenoscyphus</taxon>
    </lineage>
</organism>
<dbReference type="GO" id="GO:0005737">
    <property type="term" value="C:cytoplasm"/>
    <property type="evidence" value="ECO:0007669"/>
    <property type="project" value="TreeGrafter"/>
</dbReference>
<keyword evidence="8" id="KW-1185">Reference proteome</keyword>
<dbReference type="Gene3D" id="2.160.20.70">
    <property type="match status" value="1"/>
</dbReference>
<dbReference type="PROSITE" id="PS01088">
    <property type="entry name" value="CAP_1"/>
    <property type="match status" value="1"/>
</dbReference>
<feature type="compositionally biased region" description="Polar residues" evidence="5">
    <location>
        <begin position="334"/>
        <end position="346"/>
    </location>
</feature>
<dbReference type="PANTHER" id="PTHR10652">
    <property type="entry name" value="ADENYLYL CYCLASE-ASSOCIATED PROTEIN"/>
    <property type="match status" value="1"/>
</dbReference>
<feature type="region of interest" description="Disordered" evidence="5">
    <location>
        <begin position="258"/>
        <end position="293"/>
    </location>
</feature>
<feature type="compositionally biased region" description="Pro residues" evidence="5">
    <location>
        <begin position="264"/>
        <end position="278"/>
    </location>
</feature>
<dbReference type="InterPro" id="IPR053950">
    <property type="entry name" value="CAP_N"/>
</dbReference>
<dbReference type="InterPro" id="IPR036222">
    <property type="entry name" value="CAP_N_sf"/>
</dbReference>
<dbReference type="Proteomes" id="UP000701801">
    <property type="component" value="Unassembled WGS sequence"/>
</dbReference>
<accession>A0A9N9Q1D1</accession>
<dbReference type="SMART" id="SM00673">
    <property type="entry name" value="CARP"/>
    <property type="match status" value="2"/>
</dbReference>
<dbReference type="Pfam" id="PF08603">
    <property type="entry name" value="CAP_C"/>
    <property type="match status" value="1"/>
</dbReference>
<comment type="caution">
    <text evidence="7">The sequence shown here is derived from an EMBL/GenBank/DDBJ whole genome shotgun (WGS) entry which is preliminary data.</text>
</comment>
<evidence type="ECO:0000256" key="3">
    <source>
        <dbReference type="ARBA" id="ARBA00072052"/>
    </source>
</evidence>
<feature type="domain" description="C-CAP/cofactor C-like" evidence="6">
    <location>
        <begin position="367"/>
        <end position="502"/>
    </location>
</feature>
<dbReference type="SUPFAM" id="SSF101278">
    <property type="entry name" value="N-terminal domain of adenylylcyclase associated protein, CAP"/>
    <property type="match status" value="1"/>
</dbReference>
<evidence type="ECO:0000313" key="7">
    <source>
        <dbReference type="EMBL" id="CAG8971252.1"/>
    </source>
</evidence>
<dbReference type="GO" id="GO:0007015">
    <property type="term" value="P:actin filament organization"/>
    <property type="evidence" value="ECO:0007669"/>
    <property type="project" value="TreeGrafter"/>
</dbReference>
<reference evidence="7" key="1">
    <citation type="submission" date="2021-07" db="EMBL/GenBank/DDBJ databases">
        <authorList>
            <person name="Durling M."/>
        </authorList>
    </citation>
    <scope>NUCLEOTIDE SEQUENCE</scope>
</reference>
<dbReference type="GO" id="GO:0008179">
    <property type="term" value="F:adenylate cyclase binding"/>
    <property type="evidence" value="ECO:0007669"/>
    <property type="project" value="TreeGrafter"/>
</dbReference>
<evidence type="ECO:0000256" key="1">
    <source>
        <dbReference type="ARBA" id="ARBA00007659"/>
    </source>
</evidence>
<gene>
    <name evidence="7" type="ORF">HYALB_00001419</name>
</gene>
<evidence type="ECO:0000259" key="6">
    <source>
        <dbReference type="PROSITE" id="PS51329"/>
    </source>
</evidence>
<dbReference type="PROSITE" id="PS51329">
    <property type="entry name" value="C_CAP_COFACTOR_C"/>
    <property type="match status" value="1"/>
</dbReference>
<dbReference type="EMBL" id="CAJVRM010000015">
    <property type="protein sequence ID" value="CAG8971252.1"/>
    <property type="molecule type" value="Genomic_DNA"/>
</dbReference>
<dbReference type="InterPro" id="IPR013912">
    <property type="entry name" value="Adenylate_cyclase-assoc_CAP_C"/>
</dbReference>
<feature type="compositionally biased region" description="Pro residues" evidence="5">
    <location>
        <begin position="48"/>
        <end position="61"/>
    </location>
</feature>
<comment type="function">
    <text evidence="2">The N-terminal domain binds to adenylyl cyclase, thereby enabling adenylyl cyclase to be activated by upstream regulatory signals, such as Ras. The C-terminal domain is required for normal cellular morphology and growth control.</text>
</comment>
<dbReference type="FunFam" id="1.25.40.330:FF:000001">
    <property type="entry name" value="Adenylyl cyclase-associated protein"/>
    <property type="match status" value="1"/>
</dbReference>
<evidence type="ECO:0000256" key="2">
    <source>
        <dbReference type="ARBA" id="ARBA00054756"/>
    </source>
</evidence>
<dbReference type="GO" id="GO:0019933">
    <property type="term" value="P:cAMP-mediated signaling"/>
    <property type="evidence" value="ECO:0007669"/>
    <property type="project" value="TreeGrafter"/>
</dbReference>
<dbReference type="GO" id="GO:0003779">
    <property type="term" value="F:actin binding"/>
    <property type="evidence" value="ECO:0007669"/>
    <property type="project" value="InterPro"/>
</dbReference>
<dbReference type="PANTHER" id="PTHR10652:SF0">
    <property type="entry name" value="ADENYLYL CYCLASE-ASSOCIATED PROTEIN"/>
    <property type="match status" value="1"/>
</dbReference>
<evidence type="ECO:0000256" key="5">
    <source>
        <dbReference type="SAM" id="MobiDB-lite"/>
    </source>
</evidence>
<dbReference type="InterPro" id="IPR018106">
    <property type="entry name" value="CAP_CS_N"/>
</dbReference>
<dbReference type="InterPro" id="IPR013992">
    <property type="entry name" value="Adenylate_cyclase-assoc_CAP_N"/>
</dbReference>
<dbReference type="Gene3D" id="1.25.40.330">
    <property type="entry name" value="Adenylate cyclase-associated CAP, N-terminal domain"/>
    <property type="match status" value="1"/>
</dbReference>
<name>A0A9N9Q1D1_9HELO</name>
<dbReference type="Pfam" id="PF01213">
    <property type="entry name" value="CAP_N-CM"/>
    <property type="match status" value="1"/>
</dbReference>
<dbReference type="AlphaFoldDB" id="A0A9N9Q1D1"/>
<feature type="region of interest" description="Disordered" evidence="5">
    <location>
        <begin position="309"/>
        <end position="370"/>
    </location>
</feature>
<dbReference type="InterPro" id="IPR016098">
    <property type="entry name" value="CAP/MinC_C"/>
</dbReference>
<comment type="similarity">
    <text evidence="1 4">Belongs to the CAP family.</text>
</comment>
<dbReference type="InterPro" id="IPR017901">
    <property type="entry name" value="C-CAP_CF_C-like"/>
</dbReference>
<evidence type="ECO:0000313" key="8">
    <source>
        <dbReference type="Proteomes" id="UP000701801"/>
    </source>
</evidence>
<protein>
    <recommendedName>
        <fullName evidence="3 4">Adenylyl cyclase-associated protein</fullName>
    </recommendedName>
</protein>
<feature type="region of interest" description="Disordered" evidence="5">
    <location>
        <begin position="37"/>
        <end position="68"/>
    </location>
</feature>
<dbReference type="OrthoDB" id="77251at2759"/>
<dbReference type="InterPro" id="IPR006599">
    <property type="entry name" value="CARP_motif"/>
</dbReference>